<proteinExistence type="predicted"/>
<dbReference type="AlphaFoldDB" id="A0A2K1IGG2"/>
<accession>A0A2K1IGG2</accession>
<evidence type="ECO:0000313" key="3">
    <source>
        <dbReference type="Proteomes" id="UP000006727"/>
    </source>
</evidence>
<keyword evidence="3" id="KW-1185">Reference proteome</keyword>
<dbReference type="InParanoid" id="A0A2K1IGG2"/>
<reference evidence="1 3" key="2">
    <citation type="journal article" date="2018" name="Plant J.">
        <title>The Physcomitrella patens chromosome-scale assembly reveals moss genome structure and evolution.</title>
        <authorList>
            <person name="Lang D."/>
            <person name="Ullrich K.K."/>
            <person name="Murat F."/>
            <person name="Fuchs J."/>
            <person name="Jenkins J."/>
            <person name="Haas F.B."/>
            <person name="Piednoel M."/>
            <person name="Gundlach H."/>
            <person name="Van Bel M."/>
            <person name="Meyberg R."/>
            <person name="Vives C."/>
            <person name="Morata J."/>
            <person name="Symeonidi A."/>
            <person name="Hiss M."/>
            <person name="Muchero W."/>
            <person name="Kamisugi Y."/>
            <person name="Saleh O."/>
            <person name="Blanc G."/>
            <person name="Decker E.L."/>
            <person name="van Gessel N."/>
            <person name="Grimwood J."/>
            <person name="Hayes R.D."/>
            <person name="Graham S.W."/>
            <person name="Gunter L.E."/>
            <person name="McDaniel S.F."/>
            <person name="Hoernstein S.N.W."/>
            <person name="Larsson A."/>
            <person name="Li F.W."/>
            <person name="Perroud P.F."/>
            <person name="Phillips J."/>
            <person name="Ranjan P."/>
            <person name="Rokshar D.S."/>
            <person name="Rothfels C.J."/>
            <person name="Schneider L."/>
            <person name="Shu S."/>
            <person name="Stevenson D.W."/>
            <person name="Thummler F."/>
            <person name="Tillich M."/>
            <person name="Villarreal Aguilar J.C."/>
            <person name="Widiez T."/>
            <person name="Wong G.K."/>
            <person name="Wymore A."/>
            <person name="Zhang Y."/>
            <person name="Zimmer A.D."/>
            <person name="Quatrano R.S."/>
            <person name="Mayer K.F.X."/>
            <person name="Goodstein D."/>
            <person name="Casacuberta J.M."/>
            <person name="Vandepoele K."/>
            <person name="Reski R."/>
            <person name="Cuming A.C."/>
            <person name="Tuskan G.A."/>
            <person name="Maumus F."/>
            <person name="Salse J."/>
            <person name="Schmutz J."/>
            <person name="Rensing S.A."/>
        </authorList>
    </citation>
    <scope>NUCLEOTIDE SEQUENCE [LARGE SCALE GENOMIC DNA]</scope>
    <source>
        <strain evidence="2 3">cv. Gransden 2004</strain>
    </source>
</reference>
<reference evidence="2" key="3">
    <citation type="submission" date="2020-12" db="UniProtKB">
        <authorList>
            <consortium name="EnsemblPlants"/>
        </authorList>
    </citation>
    <scope>IDENTIFICATION</scope>
</reference>
<organism evidence="1">
    <name type="scientific">Physcomitrium patens</name>
    <name type="common">Spreading-leaved earth moss</name>
    <name type="synonym">Physcomitrella patens</name>
    <dbReference type="NCBI Taxonomy" id="3218"/>
    <lineage>
        <taxon>Eukaryota</taxon>
        <taxon>Viridiplantae</taxon>
        <taxon>Streptophyta</taxon>
        <taxon>Embryophyta</taxon>
        <taxon>Bryophyta</taxon>
        <taxon>Bryophytina</taxon>
        <taxon>Bryopsida</taxon>
        <taxon>Funariidae</taxon>
        <taxon>Funariales</taxon>
        <taxon>Funariaceae</taxon>
        <taxon>Physcomitrium</taxon>
    </lineage>
</organism>
<dbReference type="Gramene" id="Pp3c24_12030V3.1">
    <property type="protein sequence ID" value="Pp3c24_12030V3.1"/>
    <property type="gene ID" value="Pp3c24_12030"/>
</dbReference>
<name>A0A2K1IGG2_PHYPA</name>
<reference evidence="1 3" key="1">
    <citation type="journal article" date="2008" name="Science">
        <title>The Physcomitrella genome reveals evolutionary insights into the conquest of land by plants.</title>
        <authorList>
            <person name="Rensing S."/>
            <person name="Lang D."/>
            <person name="Zimmer A."/>
            <person name="Terry A."/>
            <person name="Salamov A."/>
            <person name="Shapiro H."/>
            <person name="Nishiyama T."/>
            <person name="Perroud P.-F."/>
            <person name="Lindquist E."/>
            <person name="Kamisugi Y."/>
            <person name="Tanahashi T."/>
            <person name="Sakakibara K."/>
            <person name="Fujita T."/>
            <person name="Oishi K."/>
            <person name="Shin-I T."/>
            <person name="Kuroki Y."/>
            <person name="Toyoda A."/>
            <person name="Suzuki Y."/>
            <person name="Hashimoto A."/>
            <person name="Yamaguchi K."/>
            <person name="Sugano A."/>
            <person name="Kohara Y."/>
            <person name="Fujiyama A."/>
            <person name="Anterola A."/>
            <person name="Aoki S."/>
            <person name="Ashton N."/>
            <person name="Barbazuk W.B."/>
            <person name="Barker E."/>
            <person name="Bennetzen J."/>
            <person name="Bezanilla M."/>
            <person name="Blankenship R."/>
            <person name="Cho S.H."/>
            <person name="Dutcher S."/>
            <person name="Estelle M."/>
            <person name="Fawcett J.A."/>
            <person name="Gundlach H."/>
            <person name="Hanada K."/>
            <person name="Heyl A."/>
            <person name="Hicks K.A."/>
            <person name="Hugh J."/>
            <person name="Lohr M."/>
            <person name="Mayer K."/>
            <person name="Melkozernov A."/>
            <person name="Murata T."/>
            <person name="Nelson D."/>
            <person name="Pils B."/>
            <person name="Prigge M."/>
            <person name="Reiss B."/>
            <person name="Renner T."/>
            <person name="Rombauts S."/>
            <person name="Rushton P."/>
            <person name="Sanderfoot A."/>
            <person name="Schween G."/>
            <person name="Shiu S.-H."/>
            <person name="Stueber K."/>
            <person name="Theodoulou F.L."/>
            <person name="Tu H."/>
            <person name="Van de Peer Y."/>
            <person name="Verrier P.J."/>
            <person name="Waters E."/>
            <person name="Wood A."/>
            <person name="Yang L."/>
            <person name="Cove D."/>
            <person name="Cuming A."/>
            <person name="Hasebe M."/>
            <person name="Lucas S."/>
            <person name="Mishler D.B."/>
            <person name="Reski R."/>
            <person name="Grigoriev I."/>
            <person name="Quatrano R.S."/>
            <person name="Boore J.L."/>
        </authorList>
    </citation>
    <scope>NUCLEOTIDE SEQUENCE [LARGE SCALE GENOMIC DNA]</scope>
    <source>
        <strain evidence="2 3">cv. Gransden 2004</strain>
    </source>
</reference>
<protein>
    <submittedName>
        <fullName evidence="1 2">Uncharacterized protein</fullName>
    </submittedName>
</protein>
<dbReference type="EMBL" id="ABEU02000024">
    <property type="protein sequence ID" value="PNR28363.1"/>
    <property type="molecule type" value="Genomic_DNA"/>
</dbReference>
<evidence type="ECO:0000313" key="2">
    <source>
        <dbReference type="EnsemblPlants" id="Pp3c24_12030V3.1"/>
    </source>
</evidence>
<dbReference type="PaxDb" id="3218-PP1S16_305V6.1"/>
<gene>
    <name evidence="1" type="ORF">PHYPA_028955</name>
</gene>
<sequence length="242" mass="27109">MLLAARHERIRTLGRLAGNEGRPCNEILTSIWLRFGGGGGGHPRNWSVCRSLDTFDALRWLLGLGENRFPLLVLGADKDQESFRAAVTVIALHLRQLATVPVLRFWTSRIISTYWREISRGLWSLRLDSSAREEKGRWTGVQTSSARASTWIRTPRLARRLRCCTSTRMKVAEKVKCMSGSSFCPMVFSSRTSLEFQSAEVRALSEESRVVDPHSPGCAALPLSKTISSPNSGSLPSIRRFY</sequence>
<dbReference type="EnsemblPlants" id="Pp3c24_12030V3.1">
    <property type="protein sequence ID" value="Pp3c24_12030V3.1"/>
    <property type="gene ID" value="Pp3c24_12030"/>
</dbReference>
<dbReference type="Proteomes" id="UP000006727">
    <property type="component" value="Chromosome 24"/>
</dbReference>
<evidence type="ECO:0000313" key="1">
    <source>
        <dbReference type="EMBL" id="PNR28363.1"/>
    </source>
</evidence>